<dbReference type="GO" id="GO:0004252">
    <property type="term" value="F:serine-type endopeptidase activity"/>
    <property type="evidence" value="ECO:0007669"/>
    <property type="project" value="InterPro"/>
</dbReference>
<gene>
    <name evidence="5" type="primary">degP</name>
    <name evidence="5" type="ORF">IMCC3135_29280</name>
</gene>
<evidence type="ECO:0000259" key="4">
    <source>
        <dbReference type="PROSITE" id="PS50106"/>
    </source>
</evidence>
<dbReference type="Pfam" id="PF13365">
    <property type="entry name" value="Trypsin_2"/>
    <property type="match status" value="1"/>
</dbReference>
<feature type="domain" description="PDZ" evidence="4">
    <location>
        <begin position="299"/>
        <end position="388"/>
    </location>
</feature>
<dbReference type="OrthoDB" id="9758917at2"/>
<dbReference type="InterPro" id="IPR001940">
    <property type="entry name" value="Peptidase_S1C"/>
</dbReference>
<dbReference type="InterPro" id="IPR051201">
    <property type="entry name" value="Chloro_Bact_Ser_Proteases"/>
</dbReference>
<dbReference type="InterPro" id="IPR009003">
    <property type="entry name" value="Peptidase_S1_PA"/>
</dbReference>
<dbReference type="SUPFAM" id="SSF50494">
    <property type="entry name" value="Trypsin-like serine proteases"/>
    <property type="match status" value="1"/>
</dbReference>
<evidence type="ECO:0000313" key="5">
    <source>
        <dbReference type="EMBL" id="ASJ75906.1"/>
    </source>
</evidence>
<evidence type="ECO:0000256" key="1">
    <source>
        <dbReference type="ARBA" id="ARBA00022670"/>
    </source>
</evidence>
<dbReference type="SMART" id="SM00228">
    <property type="entry name" value="PDZ"/>
    <property type="match status" value="1"/>
</dbReference>
<reference evidence="5 6" key="1">
    <citation type="submission" date="2016-12" db="EMBL/GenBank/DDBJ databases">
        <authorList>
            <person name="Song W.-J."/>
            <person name="Kurnit D.M."/>
        </authorList>
    </citation>
    <scope>NUCLEOTIDE SEQUENCE [LARGE SCALE GENOMIC DNA]</scope>
    <source>
        <strain evidence="5 6">IMCC3135</strain>
    </source>
</reference>
<dbReference type="Proteomes" id="UP000250079">
    <property type="component" value="Chromosome"/>
</dbReference>
<dbReference type="AlphaFoldDB" id="A0A2Z2NWR4"/>
<dbReference type="PANTHER" id="PTHR43343:SF3">
    <property type="entry name" value="PROTEASE DO-LIKE 8, CHLOROPLASTIC"/>
    <property type="match status" value="1"/>
</dbReference>
<feature type="region of interest" description="Disordered" evidence="3">
    <location>
        <begin position="61"/>
        <end position="81"/>
    </location>
</feature>
<dbReference type="InterPro" id="IPR036034">
    <property type="entry name" value="PDZ_sf"/>
</dbReference>
<accession>A0A2Z2NWR4</accession>
<dbReference type="EC" id="3.4.21.107" evidence="5"/>
<organism evidence="5 6">
    <name type="scientific">Granulosicoccus antarcticus IMCC3135</name>
    <dbReference type="NCBI Taxonomy" id="1192854"/>
    <lineage>
        <taxon>Bacteria</taxon>
        <taxon>Pseudomonadati</taxon>
        <taxon>Pseudomonadota</taxon>
        <taxon>Gammaproteobacteria</taxon>
        <taxon>Chromatiales</taxon>
        <taxon>Granulosicoccaceae</taxon>
        <taxon>Granulosicoccus</taxon>
    </lineage>
</organism>
<dbReference type="PANTHER" id="PTHR43343">
    <property type="entry name" value="PEPTIDASE S12"/>
    <property type="match status" value="1"/>
</dbReference>
<keyword evidence="1 5" id="KW-0645">Protease</keyword>
<dbReference type="PROSITE" id="PS50106">
    <property type="entry name" value="PDZ"/>
    <property type="match status" value="1"/>
</dbReference>
<dbReference type="Gene3D" id="2.40.10.120">
    <property type="match status" value="1"/>
</dbReference>
<dbReference type="KEGG" id="gai:IMCC3135_29280"/>
<sequence length="423" mass="43889">MTRRVPFFLLCICAGILVGGWLSSGKSLPELRQSLSATTSKFYSDHVKAAASVTPPAKTVVDKLNNTPPPQAAGSTPVSPDDTGILPYSGMPTTGVISYHEGIMKVAPSVVSLYASSSTLDQNSQEAERTAGSQGSGVIVDADGVVLTNLHLVEGLDRITVVLSDGRRYPAILIGSDRETDLAVVRIAATNLPFVALDDAPPLRVGDVVLAIGNPFGVGQTVTQGIVSATRRRIAGGSVWQHFVQIDAAINPGNSGGALINPYGQLVGVNTAVFRGDSGAVGIGFSIPADLLAQVVPQIIEYGSVARGWLGIGVEDLSMFPALASKIERGAVVIGVLDDSPASRVGLHPLDVVTAINGVPISSATQLLLAISREPPGTPVVLTVLRNPDEDSMGNATDKGDLENLEMTPELGTRPDLGTSKPR</sequence>
<feature type="region of interest" description="Disordered" evidence="3">
    <location>
        <begin position="387"/>
        <end position="423"/>
    </location>
</feature>
<dbReference type="PRINTS" id="PR00834">
    <property type="entry name" value="PROTEASES2C"/>
</dbReference>
<dbReference type="Gene3D" id="2.30.42.10">
    <property type="match status" value="1"/>
</dbReference>
<dbReference type="InterPro" id="IPR001478">
    <property type="entry name" value="PDZ"/>
</dbReference>
<dbReference type="SUPFAM" id="SSF50156">
    <property type="entry name" value="PDZ domain-like"/>
    <property type="match status" value="1"/>
</dbReference>
<evidence type="ECO:0000256" key="2">
    <source>
        <dbReference type="ARBA" id="ARBA00022801"/>
    </source>
</evidence>
<dbReference type="EMBL" id="CP018632">
    <property type="protein sequence ID" value="ASJ75906.1"/>
    <property type="molecule type" value="Genomic_DNA"/>
</dbReference>
<evidence type="ECO:0000256" key="3">
    <source>
        <dbReference type="SAM" id="MobiDB-lite"/>
    </source>
</evidence>
<dbReference type="RefSeq" id="WP_157736341.1">
    <property type="nucleotide sequence ID" value="NZ_CP018632.1"/>
</dbReference>
<protein>
    <submittedName>
        <fullName evidence="5">Periplasmic serine endoprotease DegP</fullName>
        <ecNumber evidence="5">3.4.21.107</ecNumber>
    </submittedName>
</protein>
<dbReference type="GO" id="GO:0006508">
    <property type="term" value="P:proteolysis"/>
    <property type="evidence" value="ECO:0007669"/>
    <property type="project" value="UniProtKB-KW"/>
</dbReference>
<proteinExistence type="predicted"/>
<name>A0A2Z2NWR4_9GAMM</name>
<keyword evidence="6" id="KW-1185">Reference proteome</keyword>
<dbReference type="Pfam" id="PF13180">
    <property type="entry name" value="PDZ_2"/>
    <property type="match status" value="1"/>
</dbReference>
<evidence type="ECO:0000313" key="6">
    <source>
        <dbReference type="Proteomes" id="UP000250079"/>
    </source>
</evidence>
<keyword evidence="2 5" id="KW-0378">Hydrolase</keyword>